<accession>A0A8H5CGP7</accession>
<dbReference type="FunFam" id="3.40.50.80:FF:000030">
    <property type="entry name" value="NADPH-dependent diflavin oxidoreductase 1"/>
    <property type="match status" value="1"/>
</dbReference>
<feature type="binding site" evidence="9">
    <location>
        <begin position="518"/>
        <end position="522"/>
    </location>
    <ligand>
        <name>NADP(+)</name>
        <dbReference type="ChEBI" id="CHEBI:58349"/>
    </ligand>
</feature>
<feature type="binding site" evidence="9">
    <location>
        <begin position="65"/>
        <end position="68"/>
    </location>
    <ligand>
        <name>FMN</name>
        <dbReference type="ChEBI" id="CHEBI:58210"/>
    </ligand>
</feature>
<comment type="cofactor">
    <cofactor evidence="1 9">
        <name>FMN</name>
        <dbReference type="ChEBI" id="CHEBI:58210"/>
    </cofactor>
</comment>
<comment type="subcellular location">
    <subcellularLocation>
        <location evidence="9">Cytoplasm</location>
    </subcellularLocation>
    <subcellularLocation>
        <location evidence="9">Mitochondrion</location>
    </subcellularLocation>
    <text evidence="9">Relocalizes to mitochondria after H(2)O(2) exposure.</text>
</comment>
<comment type="similarity">
    <text evidence="9">In the C-terminal section; belongs to the flavoprotein pyridine nucleotide cytochrome reductase family.</text>
</comment>
<feature type="binding site" evidence="9">
    <location>
        <position position="454"/>
    </location>
    <ligand>
        <name>NADP(+)</name>
        <dbReference type="ChEBI" id="CHEBI:58349"/>
    </ligand>
</feature>
<gene>
    <name evidence="9" type="primary">TAH18</name>
    <name evidence="12" type="ORF">D9758_012557</name>
</gene>
<dbReference type="SUPFAM" id="SSF52218">
    <property type="entry name" value="Flavoproteins"/>
    <property type="match status" value="1"/>
</dbReference>
<comment type="caution">
    <text evidence="12">The sequence shown here is derived from an EMBL/GenBank/DDBJ whole genome shotgun (WGS) entry which is preliminary data.</text>
</comment>
<keyword evidence="13" id="KW-1185">Reference proteome</keyword>
<dbReference type="InterPro" id="IPR017938">
    <property type="entry name" value="Riboflavin_synthase-like_b-brl"/>
</dbReference>
<dbReference type="InterPro" id="IPR028879">
    <property type="entry name" value="NDOR1"/>
</dbReference>
<dbReference type="PROSITE" id="PS51384">
    <property type="entry name" value="FAD_FR"/>
    <property type="match status" value="1"/>
</dbReference>
<keyword evidence="7 9" id="KW-0521">NADP</keyword>
<organism evidence="12 13">
    <name type="scientific">Tetrapyrgos nigripes</name>
    <dbReference type="NCBI Taxonomy" id="182062"/>
    <lineage>
        <taxon>Eukaryota</taxon>
        <taxon>Fungi</taxon>
        <taxon>Dikarya</taxon>
        <taxon>Basidiomycota</taxon>
        <taxon>Agaricomycotina</taxon>
        <taxon>Agaricomycetes</taxon>
        <taxon>Agaricomycetidae</taxon>
        <taxon>Agaricales</taxon>
        <taxon>Marasmiineae</taxon>
        <taxon>Marasmiaceae</taxon>
        <taxon>Tetrapyrgos</taxon>
    </lineage>
</organism>
<dbReference type="GO" id="GO:0016651">
    <property type="term" value="F:oxidoreductase activity, acting on NAD(P)H"/>
    <property type="evidence" value="ECO:0007669"/>
    <property type="project" value="UniProtKB-UniRule"/>
</dbReference>
<comment type="similarity">
    <text evidence="9">Belongs to the NADPH-dependent diflavin oxidoreductase NDOR1 family.</text>
</comment>
<dbReference type="PRINTS" id="PR00371">
    <property type="entry name" value="FPNCR"/>
</dbReference>
<dbReference type="GO" id="GO:0005829">
    <property type="term" value="C:cytosol"/>
    <property type="evidence" value="ECO:0007669"/>
    <property type="project" value="TreeGrafter"/>
</dbReference>
<dbReference type="InterPro" id="IPR023173">
    <property type="entry name" value="NADPH_Cyt_P450_Rdtase_alpha"/>
</dbReference>
<name>A0A8H5CGP7_9AGAR</name>
<proteinExistence type="inferred from homology"/>
<comment type="catalytic activity">
    <reaction evidence="9">
        <text>2 oxidized [2Fe-2S]-[protein] + NADPH = 2 reduced [2Fe-2S]-[protein] + NADP(+) + H(+)</text>
        <dbReference type="Rhea" id="RHEA:67716"/>
        <dbReference type="Rhea" id="RHEA-COMP:17327"/>
        <dbReference type="Rhea" id="RHEA-COMP:17328"/>
        <dbReference type="ChEBI" id="CHEBI:15378"/>
        <dbReference type="ChEBI" id="CHEBI:33737"/>
        <dbReference type="ChEBI" id="CHEBI:33738"/>
        <dbReference type="ChEBI" id="CHEBI:57783"/>
        <dbReference type="ChEBI" id="CHEBI:58349"/>
    </reaction>
</comment>
<dbReference type="Gene3D" id="2.40.30.10">
    <property type="entry name" value="Translation factors"/>
    <property type="match status" value="1"/>
</dbReference>
<dbReference type="EC" id="1.18.1.-" evidence="9"/>
<dbReference type="InterPro" id="IPR039261">
    <property type="entry name" value="FNR_nucleotide-bd"/>
</dbReference>
<dbReference type="HAMAP" id="MF_03178">
    <property type="entry name" value="NDOR1"/>
    <property type="match status" value="1"/>
</dbReference>
<dbReference type="GO" id="GO:0010181">
    <property type="term" value="F:FMN binding"/>
    <property type="evidence" value="ECO:0007669"/>
    <property type="project" value="UniProtKB-UniRule"/>
</dbReference>
<dbReference type="Pfam" id="PF00258">
    <property type="entry name" value="Flavodoxin_1"/>
    <property type="match status" value="1"/>
</dbReference>
<dbReference type="Pfam" id="PF00175">
    <property type="entry name" value="NAD_binding_1"/>
    <property type="match status" value="1"/>
</dbReference>
<keyword evidence="5 9" id="KW-0288">FMN</keyword>
<dbReference type="InterPro" id="IPR008254">
    <property type="entry name" value="Flavodoxin/NO_synth"/>
</dbReference>
<keyword evidence="9" id="KW-0496">Mitochondrion</keyword>
<dbReference type="PRINTS" id="PR00369">
    <property type="entry name" value="FLAVODOXIN"/>
</dbReference>
<dbReference type="GO" id="GO:0005739">
    <property type="term" value="C:mitochondrion"/>
    <property type="evidence" value="ECO:0007669"/>
    <property type="project" value="UniProtKB-SubCell"/>
</dbReference>
<dbReference type="GO" id="GO:0160246">
    <property type="term" value="F:NADPH-iron-sulfur [2Fe-2S] protein oxidoreductase activity"/>
    <property type="evidence" value="ECO:0007669"/>
    <property type="project" value="InterPro"/>
</dbReference>
<dbReference type="InterPro" id="IPR001094">
    <property type="entry name" value="Flavdoxin-like"/>
</dbReference>
<dbReference type="Gene3D" id="3.40.50.80">
    <property type="entry name" value="Nucleotide-binding domain of ferredoxin-NADP reductase (FNR) module"/>
    <property type="match status" value="1"/>
</dbReference>
<dbReference type="Pfam" id="PF00667">
    <property type="entry name" value="FAD_binding_1"/>
    <property type="match status" value="1"/>
</dbReference>
<reference evidence="12 13" key="1">
    <citation type="journal article" date="2020" name="ISME J.">
        <title>Uncovering the hidden diversity of litter-decomposition mechanisms in mushroom-forming fungi.</title>
        <authorList>
            <person name="Floudas D."/>
            <person name="Bentzer J."/>
            <person name="Ahren D."/>
            <person name="Johansson T."/>
            <person name="Persson P."/>
            <person name="Tunlid A."/>
        </authorList>
    </citation>
    <scope>NUCLEOTIDE SEQUENCE [LARGE SCALE GENOMIC DNA]</scope>
    <source>
        <strain evidence="12 13">CBS 291.85</strain>
    </source>
</reference>
<feature type="domain" description="FAD-binding FR-type" evidence="11">
    <location>
        <begin position="201"/>
        <end position="440"/>
    </location>
</feature>
<evidence type="ECO:0000256" key="3">
    <source>
        <dbReference type="ARBA" id="ARBA00022490"/>
    </source>
</evidence>
<evidence type="ECO:0000256" key="6">
    <source>
        <dbReference type="ARBA" id="ARBA00022827"/>
    </source>
</evidence>
<keyword evidence="8 9" id="KW-0560">Oxidoreductase</keyword>
<feature type="binding site" evidence="9">
    <location>
        <begin position="103"/>
        <end position="112"/>
    </location>
    <ligand>
        <name>FMN</name>
        <dbReference type="ChEBI" id="CHEBI:58210"/>
    </ligand>
</feature>
<evidence type="ECO:0000259" key="10">
    <source>
        <dbReference type="PROSITE" id="PS50902"/>
    </source>
</evidence>
<comment type="function">
    <text evidence="9">NADPH-dependent reductase which is a central component of the cytosolic iron-sulfur (Fe-S) protein assembly (CIA) machinery. Transfers electrons from NADPH via its FAD and FMN prosthetic groups to the [2Fe-2S] cluster of DRE2, another key component of the CIA machinery. In turn, this reduced cluster provides electrons for assembly of cytosolic iron-sulfur cluster proteins. Positively controls H(2)O(2)-induced cell death.</text>
</comment>
<feature type="binding site" evidence="9">
    <location>
        <begin position="378"/>
        <end position="381"/>
    </location>
    <ligand>
        <name>FAD</name>
        <dbReference type="ChEBI" id="CHEBI:57692"/>
    </ligand>
</feature>
<feature type="binding site" evidence="9">
    <location>
        <begin position="509"/>
        <end position="510"/>
    </location>
    <ligand>
        <name>NADP(+)</name>
        <dbReference type="ChEBI" id="CHEBI:58349"/>
    </ligand>
</feature>
<dbReference type="InterPro" id="IPR029039">
    <property type="entry name" value="Flavoprotein-like_sf"/>
</dbReference>
<comment type="subunit">
    <text evidence="9">Interacts with DRE2; as part of the cytosolic iron-sulfur (Fe-S) protein assembly (CIA) machinery.</text>
</comment>
<evidence type="ECO:0000256" key="4">
    <source>
        <dbReference type="ARBA" id="ARBA00022630"/>
    </source>
</evidence>
<dbReference type="GO" id="GO:0050661">
    <property type="term" value="F:NADP binding"/>
    <property type="evidence" value="ECO:0007669"/>
    <property type="project" value="UniProtKB-UniRule"/>
</dbReference>
<feature type="domain" description="Flavodoxin-like" evidence="10">
    <location>
        <begin position="12"/>
        <end position="156"/>
    </location>
</feature>
<comment type="caution">
    <text evidence="9">Lacks conserved residue(s) required for the propagation of feature annotation.</text>
</comment>
<keyword evidence="4 9" id="KW-0285">Flavoprotein</keyword>
<evidence type="ECO:0000256" key="1">
    <source>
        <dbReference type="ARBA" id="ARBA00001917"/>
    </source>
</evidence>
<dbReference type="SUPFAM" id="SSF63380">
    <property type="entry name" value="Riboflavin synthase domain-like"/>
    <property type="match status" value="1"/>
</dbReference>
<dbReference type="InterPro" id="IPR017927">
    <property type="entry name" value="FAD-bd_FR_type"/>
</dbReference>
<evidence type="ECO:0000313" key="13">
    <source>
        <dbReference type="Proteomes" id="UP000559256"/>
    </source>
</evidence>
<evidence type="ECO:0000256" key="7">
    <source>
        <dbReference type="ARBA" id="ARBA00022857"/>
    </source>
</evidence>
<feature type="binding site" evidence="9">
    <location>
        <position position="138"/>
    </location>
    <ligand>
        <name>FMN</name>
        <dbReference type="ChEBI" id="CHEBI:58210"/>
    </ligand>
</feature>
<dbReference type="SUPFAM" id="SSF52343">
    <property type="entry name" value="Ferredoxin reductase-like, C-terminal NADP-linked domain"/>
    <property type="match status" value="1"/>
</dbReference>
<dbReference type="FunFam" id="3.40.50.360:FF:000034">
    <property type="entry name" value="NADPH-dependent diflavin oxidoreductase 1"/>
    <property type="match status" value="1"/>
</dbReference>
<comment type="cofactor">
    <cofactor evidence="2 9">
        <name>FAD</name>
        <dbReference type="ChEBI" id="CHEBI:57692"/>
    </cofactor>
</comment>
<feature type="binding site" evidence="9">
    <location>
        <position position="593"/>
    </location>
    <ligand>
        <name>FAD</name>
        <dbReference type="ChEBI" id="CHEBI:57692"/>
    </ligand>
</feature>
<dbReference type="Gene3D" id="3.40.50.360">
    <property type="match status" value="1"/>
</dbReference>
<dbReference type="InterPro" id="IPR001709">
    <property type="entry name" value="Flavoprot_Pyr_Nucl_cyt_Rdtase"/>
</dbReference>
<comment type="similarity">
    <text evidence="9">In the N-terminal section; belongs to the flavodoxin family.</text>
</comment>
<dbReference type="GO" id="GO:0050660">
    <property type="term" value="F:flavin adenine dinucleotide binding"/>
    <property type="evidence" value="ECO:0007669"/>
    <property type="project" value="UniProtKB-UniRule"/>
</dbReference>
<protein>
    <recommendedName>
        <fullName evidence="9">NADPH-dependent diflavin oxidoreductase 1</fullName>
        <ecNumber evidence="9">1.18.1.-</ecNumber>
    </recommendedName>
    <alternativeName>
        <fullName evidence="9">NADPH-dependent FMN and FAD-containing oxidoreductase</fullName>
    </alternativeName>
</protein>
<dbReference type="PANTHER" id="PTHR19384">
    <property type="entry name" value="NITRIC OXIDE SYNTHASE-RELATED"/>
    <property type="match status" value="1"/>
</dbReference>
<dbReference type="InterPro" id="IPR003097">
    <property type="entry name" value="CysJ-like_FAD-binding"/>
</dbReference>
<feature type="binding site" evidence="9">
    <location>
        <position position="348"/>
    </location>
    <ligand>
        <name>FAD</name>
        <dbReference type="ChEBI" id="CHEBI:57692"/>
    </ligand>
</feature>
<dbReference type="EMBL" id="JAACJM010000162">
    <property type="protein sequence ID" value="KAF5341537.1"/>
    <property type="molecule type" value="Genomic_DNA"/>
</dbReference>
<sequence>MLDDDPDPERTILILYATETGNAQDVADRLARQCRRIHLRPRVLSMDEYPTTDLISESLVVFVVSTTGSGIEPRSMTMLWNMLLRSDLPADLFDELYFAVFGLGDSSYEKFCWPARKLMRRLESLGATKFYETGEGDDQHPLGLDGALEPWIVGLMDTLCELMPLPEGVQVIPANHAFPSRVRLKPTTLSAIFEDPLDTDPLYHNARVKANQRITAPDWYQDVRHLEFDFEDDIHFSPGDIAVIHPQTHPDDVEEFLSSMGWGNIADEPYEIERLCEDQSLPDHLPNISTLRIIFTRYLDFNAVPRRIFFSHLRNFTSEAIEIERLNEFLAESQEGADDLYEYCFRPRRTIIEVLSDFRNVKIPKDYIFDVFPFLRPRQFSIASSIKDHPQQLHLCAAMVQYKTKWIKAARRGVCSRYLSRLRPGDSLKIGIIKGFIRLPINSQTPIICIGPGTGIAPMRAIIQERIHDEAHQNTLYFGCRSKLKDQHYRDDWEGYATQNQLVYRVAFSRDGPEGVPKFYVQDLIKEDAERIWKLLDEMGAWIVISGSSNKMPASVKEAIRHAIRQYGGRDEEEAKEYVQNLERTGRLIEECWS</sequence>
<feature type="binding site" evidence="9">
    <location>
        <begin position="18"/>
        <end position="23"/>
    </location>
    <ligand>
        <name>FMN</name>
        <dbReference type="ChEBI" id="CHEBI:58210"/>
    </ligand>
</feature>
<dbReference type="InterPro" id="IPR001433">
    <property type="entry name" value="OxRdtase_FAD/NAD-bd"/>
</dbReference>
<dbReference type="PANTHER" id="PTHR19384:SF10">
    <property type="entry name" value="NADPH-DEPENDENT DIFLAVIN OXIDOREDUCTASE 1"/>
    <property type="match status" value="1"/>
</dbReference>
<evidence type="ECO:0000259" key="11">
    <source>
        <dbReference type="PROSITE" id="PS51384"/>
    </source>
</evidence>
<dbReference type="PROSITE" id="PS50902">
    <property type="entry name" value="FLAVODOXIN_LIKE"/>
    <property type="match status" value="1"/>
</dbReference>
<feature type="binding site" evidence="9">
    <location>
        <begin position="413"/>
        <end position="416"/>
    </location>
    <ligand>
        <name>FAD</name>
        <dbReference type="ChEBI" id="CHEBI:57692"/>
    </ligand>
</feature>
<evidence type="ECO:0000256" key="5">
    <source>
        <dbReference type="ARBA" id="ARBA00022643"/>
    </source>
</evidence>
<dbReference type="Proteomes" id="UP000559256">
    <property type="component" value="Unassembled WGS sequence"/>
</dbReference>
<evidence type="ECO:0000256" key="9">
    <source>
        <dbReference type="HAMAP-Rule" id="MF_03178"/>
    </source>
</evidence>
<dbReference type="GO" id="GO:0016226">
    <property type="term" value="P:iron-sulfur cluster assembly"/>
    <property type="evidence" value="ECO:0007669"/>
    <property type="project" value="UniProtKB-UniRule"/>
</dbReference>
<dbReference type="AlphaFoldDB" id="A0A8H5CGP7"/>
<evidence type="ECO:0000313" key="12">
    <source>
        <dbReference type="EMBL" id="KAF5341537.1"/>
    </source>
</evidence>
<evidence type="ECO:0000256" key="8">
    <source>
        <dbReference type="ARBA" id="ARBA00023002"/>
    </source>
</evidence>
<dbReference type="Gene3D" id="1.20.990.10">
    <property type="entry name" value="NADPH-cytochrome p450 Reductase, Chain A, domain 3"/>
    <property type="match status" value="1"/>
</dbReference>
<evidence type="ECO:0000256" key="2">
    <source>
        <dbReference type="ARBA" id="ARBA00001974"/>
    </source>
</evidence>
<dbReference type="OrthoDB" id="1856718at2759"/>
<keyword evidence="6 9" id="KW-0274">FAD</keyword>
<keyword evidence="3 9" id="KW-0963">Cytoplasm</keyword>